<proteinExistence type="predicted"/>
<evidence type="ECO:0000313" key="1">
    <source>
        <dbReference type="EMBL" id="KAK7253257.1"/>
    </source>
</evidence>
<protein>
    <recommendedName>
        <fullName evidence="3">SMP-30/Gluconolactonase/LRE-like region domain-containing protein</fullName>
    </recommendedName>
</protein>
<name>A0ABR1GBH1_AURAN</name>
<dbReference type="Proteomes" id="UP001363151">
    <property type="component" value="Unassembled WGS sequence"/>
</dbReference>
<evidence type="ECO:0008006" key="3">
    <source>
        <dbReference type="Google" id="ProtNLM"/>
    </source>
</evidence>
<dbReference type="SUPFAM" id="SSF101898">
    <property type="entry name" value="NHL repeat"/>
    <property type="match status" value="1"/>
</dbReference>
<gene>
    <name evidence="1" type="ORF">SO694_00001151</name>
</gene>
<accession>A0ABR1GBH1</accession>
<dbReference type="EMBL" id="JBBJCI010000035">
    <property type="protein sequence ID" value="KAK7253257.1"/>
    <property type="molecule type" value="Genomic_DNA"/>
</dbReference>
<organism evidence="1 2">
    <name type="scientific">Aureococcus anophagefferens</name>
    <name type="common">Harmful bloom alga</name>
    <dbReference type="NCBI Taxonomy" id="44056"/>
    <lineage>
        <taxon>Eukaryota</taxon>
        <taxon>Sar</taxon>
        <taxon>Stramenopiles</taxon>
        <taxon>Ochrophyta</taxon>
        <taxon>Pelagophyceae</taxon>
        <taxon>Pelagomonadales</taxon>
        <taxon>Pelagomonadaceae</taxon>
        <taxon>Aureococcus</taxon>
    </lineage>
</organism>
<keyword evidence="2" id="KW-1185">Reference proteome</keyword>
<sequence length="454" mass="46515">MAADDDLAPKRVAVAGAAANGGNFDGVALLEGRLYLCPYNADFVVCIDPTGDVLGCYERPGESPAVVDPSTGYSVSYYDLPAPLRGGEKWSGICACRGKLFCAPATAPGVLVVDPGASPPMRSIEGGRGGGGHMWDGICVCNGRLYCAPFDARSVLAIDPITEAAGTIDVSAVRQGAGKWSGCAAACGKVFCAPHNAGVVLVIDAHDGDAVSSIDCGYAGNQKWSGICASRGKLYCAPFNAASVLCVDPARLSMRWIETGASSPAKYRCIAAAGGRLFCAPYSSPHLLVVAPGQNGVDDADGVRFADCGPGGATPRRWSGVAACGGMLVAAQFDAGGALVVDQRAGDAPPSLEAQLREAAEAIACVSCAGANEPAVALCDAPSEFFDAAAPPPRPKFHYETAWEEDRAAPAAAEEDAPEDYTDVPLVDAKLALRDAFDAYPPLKPLPPGLTADV</sequence>
<dbReference type="InterPro" id="IPR015943">
    <property type="entry name" value="WD40/YVTN_repeat-like_dom_sf"/>
</dbReference>
<comment type="caution">
    <text evidence="1">The sequence shown here is derived from an EMBL/GenBank/DDBJ whole genome shotgun (WGS) entry which is preliminary data.</text>
</comment>
<reference evidence="1 2" key="1">
    <citation type="submission" date="2024-03" db="EMBL/GenBank/DDBJ databases">
        <title>Aureococcus anophagefferens CCMP1851 and Kratosvirus quantuckense: Draft genome of a second virus-susceptible host strain in the model system.</title>
        <authorList>
            <person name="Chase E."/>
            <person name="Truchon A.R."/>
            <person name="Schepens W."/>
            <person name="Wilhelm S.W."/>
        </authorList>
    </citation>
    <scope>NUCLEOTIDE SEQUENCE [LARGE SCALE GENOMIC DNA]</scope>
    <source>
        <strain evidence="1 2">CCMP1851</strain>
    </source>
</reference>
<dbReference type="Gene3D" id="2.130.10.10">
    <property type="entry name" value="YVTN repeat-like/Quinoprotein amine dehydrogenase"/>
    <property type="match status" value="1"/>
</dbReference>
<evidence type="ECO:0000313" key="2">
    <source>
        <dbReference type="Proteomes" id="UP001363151"/>
    </source>
</evidence>